<dbReference type="PANTHER" id="PTHR43343:SF3">
    <property type="entry name" value="PROTEASE DO-LIKE 8, CHLOROPLASTIC"/>
    <property type="match status" value="1"/>
</dbReference>
<sequence length="403" mass="43756">MCQNMNPGRINRKTFRWLYAMILCVLLSACKGQGQQIERPDEKIPLQSFASKQLLARGKTTQRTREGGMRSFNFRYAAQRAIQSTVQIKTSYIKEIPKAIPDFYFDFFDKDVVGPYKHPTADRLGDGSGSASGVLISEDGYIVTNYHVIEGADKIEVLLSDSRWYAARIIGTDKATDLALLSINESGLPFLQFGNSDSLMTGDIALIAGNPLNFTSTVTQGIISFKARNIAQKSAHWVLQSFIQTDGVVNIGNSGGALVDLDGRLTGIITAIASPNGVYAGYSFAIPVEVVKKTADDLLNYGKARRGSFGIGTSEMDPAKAAELNNQLVAGLLIEDIENAGPARAAGLEPGDIIIALDNVQIASTAQLSEWIARSHPGQKVTITFVRNGTRHHTRLQLESQAD</sequence>
<organism evidence="4 5">
    <name type="scientific">Dyadobacter endophyticus</name>
    <dbReference type="NCBI Taxonomy" id="1749036"/>
    <lineage>
        <taxon>Bacteria</taxon>
        <taxon>Pseudomonadati</taxon>
        <taxon>Bacteroidota</taxon>
        <taxon>Cytophagia</taxon>
        <taxon>Cytophagales</taxon>
        <taxon>Spirosomataceae</taxon>
        <taxon>Dyadobacter</taxon>
    </lineage>
</organism>
<proteinExistence type="predicted"/>
<keyword evidence="1" id="KW-0645">Protease</keyword>
<evidence type="ECO:0000259" key="3">
    <source>
        <dbReference type="PROSITE" id="PS50106"/>
    </source>
</evidence>
<dbReference type="Pfam" id="PF13365">
    <property type="entry name" value="Trypsin_2"/>
    <property type="match status" value="1"/>
</dbReference>
<dbReference type="Pfam" id="PF13180">
    <property type="entry name" value="PDZ_2"/>
    <property type="match status" value="1"/>
</dbReference>
<accession>A0ABQ1YQQ2</accession>
<dbReference type="PANTHER" id="PTHR43343">
    <property type="entry name" value="PEPTIDASE S12"/>
    <property type="match status" value="1"/>
</dbReference>
<feature type="domain" description="PDZ" evidence="3">
    <location>
        <begin position="298"/>
        <end position="389"/>
    </location>
</feature>
<dbReference type="Proteomes" id="UP000600214">
    <property type="component" value="Unassembled WGS sequence"/>
</dbReference>
<dbReference type="InterPro" id="IPR001478">
    <property type="entry name" value="PDZ"/>
</dbReference>
<name>A0ABQ1YQQ2_9BACT</name>
<dbReference type="PRINTS" id="PR00834">
    <property type="entry name" value="PROTEASES2C"/>
</dbReference>
<evidence type="ECO:0000313" key="5">
    <source>
        <dbReference type="Proteomes" id="UP000600214"/>
    </source>
</evidence>
<dbReference type="PROSITE" id="PS50106">
    <property type="entry name" value="PDZ"/>
    <property type="match status" value="1"/>
</dbReference>
<dbReference type="Gene3D" id="2.30.42.10">
    <property type="match status" value="1"/>
</dbReference>
<comment type="caution">
    <text evidence="4">The sequence shown here is derived from an EMBL/GenBank/DDBJ whole genome shotgun (WGS) entry which is preliminary data.</text>
</comment>
<dbReference type="InterPro" id="IPR009003">
    <property type="entry name" value="Peptidase_S1_PA"/>
</dbReference>
<reference evidence="5" key="1">
    <citation type="journal article" date="2019" name="Int. J. Syst. Evol. Microbiol.">
        <title>The Global Catalogue of Microorganisms (GCM) 10K type strain sequencing project: providing services to taxonomists for standard genome sequencing and annotation.</title>
        <authorList>
            <consortium name="The Broad Institute Genomics Platform"/>
            <consortium name="The Broad Institute Genome Sequencing Center for Infectious Disease"/>
            <person name="Wu L."/>
            <person name="Ma J."/>
        </authorList>
    </citation>
    <scope>NUCLEOTIDE SEQUENCE [LARGE SCALE GENOMIC DNA]</scope>
    <source>
        <strain evidence="5">CGMCC 1.15288</strain>
    </source>
</reference>
<evidence type="ECO:0000256" key="1">
    <source>
        <dbReference type="ARBA" id="ARBA00022670"/>
    </source>
</evidence>
<evidence type="ECO:0000313" key="4">
    <source>
        <dbReference type="EMBL" id="GGH33290.1"/>
    </source>
</evidence>
<dbReference type="EMBL" id="BMIA01000001">
    <property type="protein sequence ID" value="GGH33290.1"/>
    <property type="molecule type" value="Genomic_DNA"/>
</dbReference>
<evidence type="ECO:0000256" key="2">
    <source>
        <dbReference type="ARBA" id="ARBA00022801"/>
    </source>
</evidence>
<dbReference type="SUPFAM" id="SSF50156">
    <property type="entry name" value="PDZ domain-like"/>
    <property type="match status" value="1"/>
</dbReference>
<protein>
    <recommendedName>
        <fullName evidence="3">PDZ domain-containing protein</fullName>
    </recommendedName>
</protein>
<dbReference type="SUPFAM" id="SSF50494">
    <property type="entry name" value="Trypsin-like serine proteases"/>
    <property type="match status" value="1"/>
</dbReference>
<keyword evidence="2" id="KW-0378">Hydrolase</keyword>
<gene>
    <name evidence="4" type="ORF">GCM10007423_23450</name>
</gene>
<keyword evidence="5" id="KW-1185">Reference proteome</keyword>
<dbReference type="InterPro" id="IPR036034">
    <property type="entry name" value="PDZ_sf"/>
</dbReference>
<dbReference type="InterPro" id="IPR051201">
    <property type="entry name" value="Chloro_Bact_Ser_Proteases"/>
</dbReference>
<dbReference type="Gene3D" id="2.40.10.120">
    <property type="match status" value="1"/>
</dbReference>
<dbReference type="SMART" id="SM00228">
    <property type="entry name" value="PDZ"/>
    <property type="match status" value="1"/>
</dbReference>
<dbReference type="InterPro" id="IPR001940">
    <property type="entry name" value="Peptidase_S1C"/>
</dbReference>